<accession>A0ABS4L7G5</accession>
<dbReference type="Pfam" id="PF01494">
    <property type="entry name" value="FAD_binding_3"/>
    <property type="match status" value="1"/>
</dbReference>
<dbReference type="InterPro" id="IPR002938">
    <property type="entry name" value="FAD-bd"/>
</dbReference>
<dbReference type="PANTHER" id="PTHR43004">
    <property type="entry name" value="TRK SYSTEM POTASSIUM UPTAKE PROTEIN"/>
    <property type="match status" value="1"/>
</dbReference>
<feature type="domain" description="FAD-binding" evidence="4">
    <location>
        <begin position="4"/>
        <end position="68"/>
    </location>
</feature>
<protein>
    <submittedName>
        <fullName evidence="5">2-polyprenyl-6-methoxyphenol hydroxylase-like FAD-dependent oxidoreductase</fullName>
    </submittedName>
</protein>
<dbReference type="PANTHER" id="PTHR43004:SF19">
    <property type="entry name" value="BINDING MONOOXYGENASE, PUTATIVE (JCVI)-RELATED"/>
    <property type="match status" value="1"/>
</dbReference>
<keyword evidence="3" id="KW-0274">FAD</keyword>
<dbReference type="EMBL" id="JAGGLQ010000006">
    <property type="protein sequence ID" value="MBP2038042.1"/>
    <property type="molecule type" value="Genomic_DNA"/>
</dbReference>
<name>A0ABS4L7G5_STRAV</name>
<proteinExistence type="predicted"/>
<evidence type="ECO:0000256" key="1">
    <source>
        <dbReference type="ARBA" id="ARBA00001974"/>
    </source>
</evidence>
<comment type="caution">
    <text evidence="5">The sequence shown here is derived from an EMBL/GenBank/DDBJ whole genome shotgun (WGS) entry which is preliminary data.</text>
</comment>
<evidence type="ECO:0000256" key="2">
    <source>
        <dbReference type="ARBA" id="ARBA00022630"/>
    </source>
</evidence>
<dbReference type="InterPro" id="IPR036188">
    <property type="entry name" value="FAD/NAD-bd_sf"/>
</dbReference>
<reference evidence="5 6" key="1">
    <citation type="submission" date="2021-03" db="EMBL/GenBank/DDBJ databases">
        <title>Genomic Encyclopedia of Type Strains, Phase IV (KMG-IV): sequencing the most valuable type-strain genomes for metagenomic binning, comparative biology and taxonomic classification.</title>
        <authorList>
            <person name="Goeker M."/>
        </authorList>
    </citation>
    <scope>NUCLEOTIDE SEQUENCE [LARGE SCALE GENOMIC DNA]</scope>
    <source>
        <strain evidence="5 6">DSM 40526</strain>
    </source>
</reference>
<sequence>MLIDVMIVGGGPTGLMLAAELRLHGVRTVVLEKEAEPARYVRALGLHVRSIEVMAQRGLLERFLAHGKQF</sequence>
<organism evidence="5 6">
    <name type="scientific">Streptomyces avidinii</name>
    <dbReference type="NCBI Taxonomy" id="1895"/>
    <lineage>
        <taxon>Bacteria</taxon>
        <taxon>Bacillati</taxon>
        <taxon>Actinomycetota</taxon>
        <taxon>Actinomycetes</taxon>
        <taxon>Kitasatosporales</taxon>
        <taxon>Streptomycetaceae</taxon>
        <taxon>Streptomyces</taxon>
    </lineage>
</organism>
<dbReference type="InterPro" id="IPR050641">
    <property type="entry name" value="RIFMO-like"/>
</dbReference>
<dbReference type="SUPFAM" id="SSF51905">
    <property type="entry name" value="FAD/NAD(P)-binding domain"/>
    <property type="match status" value="1"/>
</dbReference>
<keyword evidence="6" id="KW-1185">Reference proteome</keyword>
<evidence type="ECO:0000313" key="6">
    <source>
        <dbReference type="Proteomes" id="UP001519310"/>
    </source>
</evidence>
<dbReference type="Proteomes" id="UP001519310">
    <property type="component" value="Unassembled WGS sequence"/>
</dbReference>
<evidence type="ECO:0000256" key="3">
    <source>
        <dbReference type="ARBA" id="ARBA00022827"/>
    </source>
</evidence>
<gene>
    <name evidence="5" type="ORF">J2Z77_003849</name>
</gene>
<keyword evidence="2" id="KW-0285">Flavoprotein</keyword>
<comment type="cofactor">
    <cofactor evidence="1">
        <name>FAD</name>
        <dbReference type="ChEBI" id="CHEBI:57692"/>
    </cofactor>
</comment>
<evidence type="ECO:0000313" key="5">
    <source>
        <dbReference type="EMBL" id="MBP2038042.1"/>
    </source>
</evidence>
<dbReference type="Gene3D" id="3.50.50.60">
    <property type="entry name" value="FAD/NAD(P)-binding domain"/>
    <property type="match status" value="1"/>
</dbReference>
<evidence type="ECO:0000259" key="4">
    <source>
        <dbReference type="Pfam" id="PF01494"/>
    </source>
</evidence>